<protein>
    <submittedName>
        <fullName evidence="4">Stalk domain-containing protein</fullName>
    </submittedName>
</protein>
<feature type="domain" description="Copper amine oxidase-like N-terminal" evidence="3">
    <location>
        <begin position="43"/>
        <end position="91"/>
    </location>
</feature>
<dbReference type="Proteomes" id="UP001169242">
    <property type="component" value="Unassembled WGS sequence"/>
</dbReference>
<evidence type="ECO:0000259" key="3">
    <source>
        <dbReference type="Pfam" id="PF07833"/>
    </source>
</evidence>
<feature type="coiled-coil region" evidence="1">
    <location>
        <begin position="102"/>
        <end position="136"/>
    </location>
</feature>
<evidence type="ECO:0000256" key="2">
    <source>
        <dbReference type="SAM" id="SignalP"/>
    </source>
</evidence>
<reference evidence="4" key="1">
    <citation type="journal article" date="2023" name="Int. J. Syst. Evol. Microbiol.">
        <title>&lt;i&gt;Holtiella tumoricola&lt;/i&gt; gen. nov. sp. nov., isolated from a human clinical sample.</title>
        <authorList>
            <person name="Allen-Vercoe E."/>
            <person name="Daigneault M.C."/>
            <person name="Vancuren S.J."/>
            <person name="Cochrane K."/>
            <person name="O'Neal L.L."/>
            <person name="Sankaranarayanan K."/>
            <person name="Lawson P.A."/>
        </authorList>
    </citation>
    <scope>NUCLEOTIDE SEQUENCE</scope>
    <source>
        <strain evidence="4">CC70A</strain>
    </source>
</reference>
<evidence type="ECO:0000256" key="1">
    <source>
        <dbReference type="SAM" id="Coils"/>
    </source>
</evidence>
<dbReference type="SUPFAM" id="SSF55383">
    <property type="entry name" value="Copper amine oxidase, domain N"/>
    <property type="match status" value="1"/>
</dbReference>
<gene>
    <name evidence="4" type="ORF">PBV87_17240</name>
</gene>
<sequence length="378" mass="43026">MKLRSKKILAVLLAGSIGTGAFAVGAANLTKNVQLRYNNIAVKVDGQVKQPNMEPFFIGDSVYVSLRDAGQLVGNQVNWNGTTQTVEINTNTISNSIIEQDLANKNHQLAVANSKIKDMEAKIAKYEKQLGITDDKEDSKDDDKDTSTSKELDLKATLKNLEKYYSDKYDVEWTFRLKGDESKLTFEIRYDSKKDGKYFKEISKSTLEKFTKDMVKDIQTECGSIKVVGEVYDTYDEVTVATFEMSTKGSFDFEYKRNSNYKQSDLDDFAKILKNKFGTFPRLDLGSMFDGSSIRVRDVKLEANNDVIEFSIYTDYADMTVADSAWYEMNSTQKDKLETYLNDMQDYIEDEFDTKAKGYVYNESKEIIAKYDGSLKLN</sequence>
<comment type="caution">
    <text evidence="4">The sequence shown here is derived from an EMBL/GenBank/DDBJ whole genome shotgun (WGS) entry which is preliminary data.</text>
</comment>
<proteinExistence type="predicted"/>
<feature type="signal peptide" evidence="2">
    <location>
        <begin position="1"/>
        <end position="23"/>
    </location>
</feature>
<name>A0AA42DQ68_9FIRM</name>
<keyword evidence="5" id="KW-1185">Reference proteome</keyword>
<organism evidence="4 5">
    <name type="scientific">Holtiella tumoricola</name>
    <dbReference type="NCBI Taxonomy" id="3018743"/>
    <lineage>
        <taxon>Bacteria</taxon>
        <taxon>Bacillati</taxon>
        <taxon>Bacillota</taxon>
        <taxon>Clostridia</taxon>
        <taxon>Lachnospirales</taxon>
        <taxon>Cellulosilyticaceae</taxon>
        <taxon>Holtiella</taxon>
    </lineage>
</organism>
<dbReference type="InterPro" id="IPR036582">
    <property type="entry name" value="Mao_N_sf"/>
</dbReference>
<dbReference type="AlphaFoldDB" id="A0AA42DQ68"/>
<dbReference type="Pfam" id="PF07833">
    <property type="entry name" value="Cu_amine_oxidN1"/>
    <property type="match status" value="1"/>
</dbReference>
<keyword evidence="2" id="KW-0732">Signal</keyword>
<evidence type="ECO:0000313" key="4">
    <source>
        <dbReference type="EMBL" id="MDA3733225.1"/>
    </source>
</evidence>
<dbReference type="RefSeq" id="WP_271013109.1">
    <property type="nucleotide sequence ID" value="NZ_JAQIFT010000061.1"/>
</dbReference>
<keyword evidence="1" id="KW-0175">Coiled coil</keyword>
<dbReference type="InterPro" id="IPR012854">
    <property type="entry name" value="Cu_amine_oxidase-like_N"/>
</dbReference>
<accession>A0AA42DQ68</accession>
<evidence type="ECO:0000313" key="5">
    <source>
        <dbReference type="Proteomes" id="UP001169242"/>
    </source>
</evidence>
<feature type="chain" id="PRO_5041390161" evidence="2">
    <location>
        <begin position="24"/>
        <end position="378"/>
    </location>
</feature>
<dbReference type="EMBL" id="JAQIFT010000061">
    <property type="protein sequence ID" value="MDA3733225.1"/>
    <property type="molecule type" value="Genomic_DNA"/>
</dbReference>